<name>A0AAF3ESU7_9BILA</name>
<reference evidence="4" key="1">
    <citation type="submission" date="2024-02" db="UniProtKB">
        <authorList>
            <consortium name="WormBaseParasite"/>
        </authorList>
    </citation>
    <scope>IDENTIFICATION</scope>
</reference>
<proteinExistence type="predicted"/>
<evidence type="ECO:0000256" key="1">
    <source>
        <dbReference type="SAM" id="MobiDB-lite"/>
    </source>
</evidence>
<organism evidence="3 4">
    <name type="scientific">Mesorhabditis belari</name>
    <dbReference type="NCBI Taxonomy" id="2138241"/>
    <lineage>
        <taxon>Eukaryota</taxon>
        <taxon>Metazoa</taxon>
        <taxon>Ecdysozoa</taxon>
        <taxon>Nematoda</taxon>
        <taxon>Chromadorea</taxon>
        <taxon>Rhabditida</taxon>
        <taxon>Rhabditina</taxon>
        <taxon>Rhabditomorpha</taxon>
        <taxon>Rhabditoidea</taxon>
        <taxon>Rhabditidae</taxon>
        <taxon>Mesorhabditinae</taxon>
        <taxon>Mesorhabditis</taxon>
    </lineage>
</organism>
<feature type="signal peptide" evidence="2">
    <location>
        <begin position="1"/>
        <end position="17"/>
    </location>
</feature>
<keyword evidence="3" id="KW-1185">Reference proteome</keyword>
<feature type="compositionally biased region" description="Basic and acidic residues" evidence="1">
    <location>
        <begin position="124"/>
        <end position="148"/>
    </location>
</feature>
<dbReference type="PANTHER" id="PTHR21749">
    <property type="entry name" value="PRION-LIKE- Q/N-RICH -DOMAIN-BEARING PROTEIN PROTEIN 24"/>
    <property type="match status" value="1"/>
</dbReference>
<evidence type="ECO:0000313" key="3">
    <source>
        <dbReference type="Proteomes" id="UP000887575"/>
    </source>
</evidence>
<sequence length="189" mass="21196">MLGKIVAVLSFVSMVSAQIECYDYTLIGGYNLGSEKIVCKEGQSCYNMMAMHENTSIIRSGGCVHNTLCSITFSEGSCQEANIGGLKVHFCCCEDAEKCKWDSKMKGFLHRSLDWVKTKLGLHSHENEQEMETESPRAESQTRDERLVKALPSDATEIDVDLVPTRAVVEKVEVSRDVKKRRYKGVDFD</sequence>
<dbReference type="WBParaSite" id="MBELARI_LOCUS1711">
    <property type="protein sequence ID" value="MBELARI_LOCUS1711"/>
    <property type="gene ID" value="MBELARI_LOCUS1711"/>
</dbReference>
<dbReference type="AlphaFoldDB" id="A0AAF3ESU7"/>
<keyword evidence="2" id="KW-0732">Signal</keyword>
<protein>
    <submittedName>
        <fullName evidence="4">Uncharacterized protein</fullName>
    </submittedName>
</protein>
<accession>A0AAF3ESU7</accession>
<feature type="chain" id="PRO_5042204043" evidence="2">
    <location>
        <begin position="18"/>
        <end position="189"/>
    </location>
</feature>
<dbReference type="PANTHER" id="PTHR21749:SF5">
    <property type="entry name" value="ACTIVIN_RECP DOMAIN-CONTAINING PROTEIN"/>
    <property type="match status" value="1"/>
</dbReference>
<feature type="region of interest" description="Disordered" evidence="1">
    <location>
        <begin position="124"/>
        <end position="150"/>
    </location>
</feature>
<dbReference type="Proteomes" id="UP000887575">
    <property type="component" value="Unassembled WGS sequence"/>
</dbReference>
<evidence type="ECO:0000256" key="2">
    <source>
        <dbReference type="SAM" id="SignalP"/>
    </source>
</evidence>
<evidence type="ECO:0000313" key="4">
    <source>
        <dbReference type="WBParaSite" id="MBELARI_LOCUS1711"/>
    </source>
</evidence>